<keyword evidence="3" id="KW-1185">Reference proteome</keyword>
<dbReference type="PANTHER" id="PTHR45187">
    <property type="entry name" value="RHODANESE-LIKE DOMAIN-CONTAINING PROTEIN 11, CHLOROPLASTIC"/>
    <property type="match status" value="1"/>
</dbReference>
<dbReference type="CDD" id="cd00158">
    <property type="entry name" value="RHOD"/>
    <property type="match status" value="1"/>
</dbReference>
<organism evidence="2 3">
    <name type="scientific">Actinidia rufa</name>
    <dbReference type="NCBI Taxonomy" id="165716"/>
    <lineage>
        <taxon>Eukaryota</taxon>
        <taxon>Viridiplantae</taxon>
        <taxon>Streptophyta</taxon>
        <taxon>Embryophyta</taxon>
        <taxon>Tracheophyta</taxon>
        <taxon>Spermatophyta</taxon>
        <taxon>Magnoliopsida</taxon>
        <taxon>eudicotyledons</taxon>
        <taxon>Gunneridae</taxon>
        <taxon>Pentapetalae</taxon>
        <taxon>asterids</taxon>
        <taxon>Ericales</taxon>
        <taxon>Actinidiaceae</taxon>
        <taxon>Actinidia</taxon>
    </lineage>
</organism>
<proteinExistence type="predicted"/>
<dbReference type="SUPFAM" id="SSF52821">
    <property type="entry name" value="Rhodanese/Cell cycle control phosphatase"/>
    <property type="match status" value="1"/>
</dbReference>
<evidence type="ECO:0000313" key="2">
    <source>
        <dbReference type="EMBL" id="GFZ11984.1"/>
    </source>
</evidence>
<dbReference type="Proteomes" id="UP000585474">
    <property type="component" value="Unassembled WGS sequence"/>
</dbReference>
<dbReference type="InterPro" id="IPR044664">
    <property type="entry name" value="STR11-like"/>
</dbReference>
<dbReference type="PANTHER" id="PTHR45187:SF2">
    <property type="entry name" value="RHODANESE-LIKE DOMAIN-CONTAINING PROTEIN 11, CHLOROPLASTIC"/>
    <property type="match status" value="1"/>
</dbReference>
<dbReference type="Gene3D" id="3.40.250.10">
    <property type="entry name" value="Rhodanese-like domain"/>
    <property type="match status" value="1"/>
</dbReference>
<feature type="domain" description="Rhodanese" evidence="1">
    <location>
        <begin position="105"/>
        <end position="237"/>
    </location>
</feature>
<accession>A0A7J0GMT1</accession>
<evidence type="ECO:0000259" key="1">
    <source>
        <dbReference type="PROSITE" id="PS50206"/>
    </source>
</evidence>
<evidence type="ECO:0000313" key="3">
    <source>
        <dbReference type="Proteomes" id="UP000585474"/>
    </source>
</evidence>
<dbReference type="InterPro" id="IPR036873">
    <property type="entry name" value="Rhodanese-like_dom_sf"/>
</dbReference>
<protein>
    <submittedName>
        <fullName evidence="2">Rhodanese/cell cycle control phosphatase superfamily protein</fullName>
    </submittedName>
</protein>
<dbReference type="InterPro" id="IPR001763">
    <property type="entry name" value="Rhodanese-like_dom"/>
</dbReference>
<dbReference type="SMART" id="SM00450">
    <property type="entry name" value="RHOD"/>
    <property type="match status" value="1"/>
</dbReference>
<dbReference type="OrthoDB" id="566238at2759"/>
<dbReference type="EMBL" id="BJWL01000023">
    <property type="protein sequence ID" value="GFZ11984.1"/>
    <property type="molecule type" value="Genomic_DNA"/>
</dbReference>
<name>A0A7J0GMT1_9ERIC</name>
<gene>
    <name evidence="2" type="ORF">Acr_23g0003690</name>
</gene>
<reference evidence="2 3" key="1">
    <citation type="submission" date="2019-07" db="EMBL/GenBank/DDBJ databases">
        <title>De Novo Assembly of kiwifruit Actinidia rufa.</title>
        <authorList>
            <person name="Sugita-Konishi S."/>
            <person name="Sato K."/>
            <person name="Mori E."/>
            <person name="Abe Y."/>
            <person name="Kisaki G."/>
            <person name="Hamano K."/>
            <person name="Suezawa K."/>
            <person name="Otani M."/>
            <person name="Fukuda T."/>
            <person name="Manabe T."/>
            <person name="Gomi K."/>
            <person name="Tabuchi M."/>
            <person name="Akimitsu K."/>
            <person name="Kataoka I."/>
        </authorList>
    </citation>
    <scope>NUCLEOTIDE SEQUENCE [LARGE SCALE GENOMIC DNA]</scope>
    <source>
        <strain evidence="3">cv. Fuchu</strain>
    </source>
</reference>
<dbReference type="AlphaFoldDB" id="A0A7J0GMT1"/>
<sequence>MEALGLAHPRLSSLSSHYDYQRQHCKKPLDPTHCFSVSKPSSQKIRPFYGNRQKGLNSIRMQAVDEDFELKQMKDMAAARKRWEALVREEKVKVLTPREAGYAIQLSNKTLLDVRPSTEHNKARVKGSTWIPIFDVDSRFDAGTLSRKVTNFMMGGWWSGVPTLSYNAAVQIFDFISKGATIAVSTEVEPVHLHASSETLGRSLAACELLYNAGYRNLFWIQGGLEAAEEEDLEKEGPLPFKLAGIGGLSEFLGWTDQQRVAAAKEGWGYRLVFSARLVGLFLVADALFIGAQQVGHYLQDIRSH</sequence>
<dbReference type="PROSITE" id="PS50206">
    <property type="entry name" value="RHODANESE_3"/>
    <property type="match status" value="1"/>
</dbReference>
<comment type="caution">
    <text evidence="2">The sequence shown here is derived from an EMBL/GenBank/DDBJ whole genome shotgun (WGS) entry which is preliminary data.</text>
</comment>